<dbReference type="Proteomes" id="UP001148838">
    <property type="component" value="Unassembled WGS sequence"/>
</dbReference>
<evidence type="ECO:0000313" key="3">
    <source>
        <dbReference type="Proteomes" id="UP001148838"/>
    </source>
</evidence>
<dbReference type="EMBL" id="JAJSOF020000023">
    <property type="protein sequence ID" value="KAJ4435536.1"/>
    <property type="molecule type" value="Genomic_DNA"/>
</dbReference>
<feature type="compositionally biased region" description="Basic and acidic residues" evidence="1">
    <location>
        <begin position="213"/>
        <end position="228"/>
    </location>
</feature>
<accession>A0ABQ8SMY4</accession>
<evidence type="ECO:0000256" key="1">
    <source>
        <dbReference type="SAM" id="MobiDB-lite"/>
    </source>
</evidence>
<proteinExistence type="predicted"/>
<sequence>MASTTNVTQRANKLKWKWGGHIARMKDERWTYRATMWDPRTGDRHRGRPRKRWADFYTTQADAFQQTKNNPGLLELIRKSSRRRLLRVEFKVCHGSLYAVMWLAGEPREFNLPTLPQRHSTYMPEKLPGKYGVHSEREGKEFWTESDGDNSNIARMEQVILEKSCMTFSAMEEATGFTRNTLQRIVHDHLKMGKMSASKDMSRDLLRRHDQDPAEFKSMRNDHRDCKNGDPGTNTSPYSPDLDPIDYHLFRTLRNLCADVILQPFRNWKQLSWLSEKVVAEVSEEVGAPVAVQNVHHQNSSTGVSVSARSPCVLKETGIILKASNFDQLYIQHDGGRPELIFTSDLR</sequence>
<name>A0ABQ8SMY4_PERAM</name>
<reference evidence="2 3" key="1">
    <citation type="journal article" date="2022" name="Allergy">
        <title>Genome assembly and annotation of Periplaneta americana reveal a comprehensive cockroach allergen profile.</title>
        <authorList>
            <person name="Wang L."/>
            <person name="Xiong Q."/>
            <person name="Saelim N."/>
            <person name="Wang L."/>
            <person name="Nong W."/>
            <person name="Wan A.T."/>
            <person name="Shi M."/>
            <person name="Liu X."/>
            <person name="Cao Q."/>
            <person name="Hui J.H.L."/>
            <person name="Sookrung N."/>
            <person name="Leung T.F."/>
            <person name="Tungtrongchitr A."/>
            <person name="Tsui S.K.W."/>
        </authorList>
    </citation>
    <scope>NUCLEOTIDE SEQUENCE [LARGE SCALE GENOMIC DNA]</scope>
    <source>
        <strain evidence="2">PWHHKU_190912</strain>
    </source>
</reference>
<gene>
    <name evidence="2" type="ORF">ANN_18152</name>
</gene>
<keyword evidence="3" id="KW-1185">Reference proteome</keyword>
<feature type="region of interest" description="Disordered" evidence="1">
    <location>
        <begin position="213"/>
        <end position="239"/>
    </location>
</feature>
<dbReference type="Gene3D" id="3.30.420.10">
    <property type="entry name" value="Ribonuclease H-like superfamily/Ribonuclease H"/>
    <property type="match status" value="1"/>
</dbReference>
<evidence type="ECO:0000313" key="2">
    <source>
        <dbReference type="EMBL" id="KAJ4435536.1"/>
    </source>
</evidence>
<protein>
    <submittedName>
        <fullName evidence="2">Uncharacterized protein</fullName>
    </submittedName>
</protein>
<organism evidence="2 3">
    <name type="scientific">Periplaneta americana</name>
    <name type="common">American cockroach</name>
    <name type="synonym">Blatta americana</name>
    <dbReference type="NCBI Taxonomy" id="6978"/>
    <lineage>
        <taxon>Eukaryota</taxon>
        <taxon>Metazoa</taxon>
        <taxon>Ecdysozoa</taxon>
        <taxon>Arthropoda</taxon>
        <taxon>Hexapoda</taxon>
        <taxon>Insecta</taxon>
        <taxon>Pterygota</taxon>
        <taxon>Neoptera</taxon>
        <taxon>Polyneoptera</taxon>
        <taxon>Dictyoptera</taxon>
        <taxon>Blattodea</taxon>
        <taxon>Blattoidea</taxon>
        <taxon>Blattidae</taxon>
        <taxon>Blattinae</taxon>
        <taxon>Periplaneta</taxon>
    </lineage>
</organism>
<comment type="caution">
    <text evidence="2">The sequence shown here is derived from an EMBL/GenBank/DDBJ whole genome shotgun (WGS) entry which is preliminary data.</text>
</comment>
<dbReference type="InterPro" id="IPR036397">
    <property type="entry name" value="RNaseH_sf"/>
</dbReference>